<evidence type="ECO:0000313" key="4">
    <source>
        <dbReference type="EMBL" id="NWF47043.1"/>
    </source>
</evidence>
<keyword evidence="4" id="KW-0238">DNA-binding</keyword>
<feature type="domain" description="Helix-hairpin-helix DNA-binding motif class 1" evidence="3">
    <location>
        <begin position="116"/>
        <end position="135"/>
    </location>
</feature>
<dbReference type="Gene3D" id="1.10.150.20">
    <property type="entry name" value="5' to 3' exonuclease, C-terminal subdomain"/>
    <property type="match status" value="1"/>
</dbReference>
<dbReference type="InterPro" id="IPR010996">
    <property type="entry name" value="HHH_MUS81"/>
</dbReference>
<dbReference type="Pfam" id="PF14716">
    <property type="entry name" value="HHH_8"/>
    <property type="match status" value="1"/>
</dbReference>
<proteinExistence type="predicted"/>
<evidence type="ECO:0000313" key="5">
    <source>
        <dbReference type="Proteomes" id="UP000545507"/>
    </source>
</evidence>
<name>A0A7Y8GZY3_9BURK</name>
<dbReference type="InterPro" id="IPR003583">
    <property type="entry name" value="Hlx-hairpin-Hlx_DNA-bd_motif"/>
</dbReference>
<keyword evidence="1" id="KW-0237">DNA synthesis</keyword>
<dbReference type="EMBL" id="VYGV01000016">
    <property type="protein sequence ID" value="NWF47043.1"/>
    <property type="molecule type" value="Genomic_DNA"/>
</dbReference>
<reference evidence="4 5" key="1">
    <citation type="submission" date="2019-09" db="EMBL/GenBank/DDBJ databases">
        <title>Hydrogenophaga aromatica sp. nov., isolated from a para-xylene-degrading enrichment culture.</title>
        <authorList>
            <person name="Tancsics A."/>
            <person name="Banerjee S."/>
        </authorList>
    </citation>
    <scope>NUCLEOTIDE SEQUENCE [LARGE SCALE GENOMIC DNA]</scope>
    <source>
        <strain evidence="4 5">D2P1</strain>
    </source>
</reference>
<accession>A0A7Y8GZY3</accession>
<dbReference type="InterPro" id="IPR010994">
    <property type="entry name" value="RuvA_2-like"/>
</dbReference>
<dbReference type="InterPro" id="IPR027421">
    <property type="entry name" value="DNA_pol_lamdba_lyase_dom_sf"/>
</dbReference>
<dbReference type="SUPFAM" id="SSF47802">
    <property type="entry name" value="DNA polymerase beta, N-terminal domain-like"/>
    <property type="match status" value="1"/>
</dbReference>
<evidence type="ECO:0000256" key="1">
    <source>
        <dbReference type="ARBA" id="ARBA00022634"/>
    </source>
</evidence>
<feature type="domain" description="Helix-hairpin-helix DNA-binding motif class 1" evidence="3">
    <location>
        <begin position="81"/>
        <end position="100"/>
    </location>
</feature>
<organism evidence="4 5">
    <name type="scientific">Hydrogenophaga aromaticivorans</name>
    <dbReference type="NCBI Taxonomy" id="2610898"/>
    <lineage>
        <taxon>Bacteria</taxon>
        <taxon>Pseudomonadati</taxon>
        <taxon>Pseudomonadota</taxon>
        <taxon>Betaproteobacteria</taxon>
        <taxon>Burkholderiales</taxon>
        <taxon>Comamonadaceae</taxon>
        <taxon>Hydrogenophaga</taxon>
    </lineage>
</organism>
<dbReference type="PANTHER" id="PTHR11276">
    <property type="entry name" value="DNA POLYMERASE TYPE-X FAMILY MEMBER"/>
    <property type="match status" value="1"/>
</dbReference>
<protein>
    <submittedName>
        <fullName evidence="4">DNA-binding protein</fullName>
    </submittedName>
</protein>
<dbReference type="AlphaFoldDB" id="A0A7Y8GZY3"/>
<sequence length="275" mass="29897">MAALLEAQGDNPFRVAAYQRASETVAQLGTSLREIHRGGGVAALDALPGVGQRIAAAIVEMLETGHWQQLERLRGSSDTEALFRTIPGVGPDLAMRLHEALGVDTLEALEGAARAGRLEAVEGIGPRRAAAIGAALTQMLDRRRTRRQGGLSRGLTGAEPPVALLLQVDREYRAAAEADKLPKIAPKRFNPENRAWLPVLHANKSGWHFTALYSNTARAHELDRTHDWVVIYAEDEAHHEHPCTVVTAGRGALVGKRVVRGREIECRQWYAQAAA</sequence>
<dbReference type="PANTHER" id="PTHR11276:SF28">
    <property type="entry name" value="DNA POLYMERASE LAMBDA"/>
    <property type="match status" value="1"/>
</dbReference>
<dbReference type="Gene3D" id="1.10.150.110">
    <property type="entry name" value="DNA polymerase beta, N-terminal domain-like"/>
    <property type="match status" value="1"/>
</dbReference>
<dbReference type="GO" id="GO:0003887">
    <property type="term" value="F:DNA-directed DNA polymerase activity"/>
    <property type="evidence" value="ECO:0007669"/>
    <property type="project" value="InterPro"/>
</dbReference>
<keyword evidence="5" id="KW-1185">Reference proteome</keyword>
<dbReference type="GO" id="GO:0006281">
    <property type="term" value="P:DNA repair"/>
    <property type="evidence" value="ECO:0007669"/>
    <property type="project" value="InterPro"/>
</dbReference>
<gene>
    <name evidence="4" type="ORF">F3K02_17545</name>
</gene>
<evidence type="ECO:0000256" key="2">
    <source>
        <dbReference type="ARBA" id="ARBA00022705"/>
    </source>
</evidence>
<dbReference type="GO" id="GO:0003677">
    <property type="term" value="F:DNA binding"/>
    <property type="evidence" value="ECO:0007669"/>
    <property type="project" value="UniProtKB-KW"/>
</dbReference>
<comment type="caution">
    <text evidence="4">The sequence shown here is derived from an EMBL/GenBank/DDBJ whole genome shotgun (WGS) entry which is preliminary data.</text>
</comment>
<feature type="domain" description="Helix-hairpin-helix DNA-binding motif class 1" evidence="3">
    <location>
        <begin position="42"/>
        <end position="61"/>
    </location>
</feature>
<evidence type="ECO:0000259" key="3">
    <source>
        <dbReference type="SMART" id="SM00278"/>
    </source>
</evidence>
<dbReference type="InterPro" id="IPR022312">
    <property type="entry name" value="DNA_pol_X"/>
</dbReference>
<dbReference type="SUPFAM" id="SSF47781">
    <property type="entry name" value="RuvA domain 2-like"/>
    <property type="match status" value="1"/>
</dbReference>
<dbReference type="SMART" id="SM00278">
    <property type="entry name" value="HhH1"/>
    <property type="match status" value="3"/>
</dbReference>
<dbReference type="Proteomes" id="UP000545507">
    <property type="component" value="Unassembled WGS sequence"/>
</dbReference>
<keyword evidence="2" id="KW-0235">DNA replication</keyword>
<dbReference type="Pfam" id="PF14520">
    <property type="entry name" value="HHH_5"/>
    <property type="match status" value="1"/>
</dbReference>